<accession>A0A0A6DL61</accession>
<gene>
    <name evidence="1" type="ORF">NZ35_03770</name>
</gene>
<evidence type="ECO:0008006" key="3">
    <source>
        <dbReference type="Google" id="ProtNLM"/>
    </source>
</evidence>
<dbReference type="Gene3D" id="2.80.10.50">
    <property type="match status" value="2"/>
</dbReference>
<dbReference type="PATRIC" id="fig|587753.9.peg.772"/>
<name>A0A0A6DL61_9PSED</name>
<dbReference type="EMBL" id="JSFK01000001">
    <property type="protein sequence ID" value="KHA75407.1"/>
    <property type="molecule type" value="Genomic_DNA"/>
</dbReference>
<organism evidence="1 2">
    <name type="scientific">Pseudomonas chlororaphis</name>
    <dbReference type="NCBI Taxonomy" id="587753"/>
    <lineage>
        <taxon>Bacteria</taxon>
        <taxon>Pseudomonadati</taxon>
        <taxon>Pseudomonadota</taxon>
        <taxon>Gammaproteobacteria</taxon>
        <taxon>Pseudomonadales</taxon>
        <taxon>Pseudomonadaceae</taxon>
        <taxon>Pseudomonas</taxon>
    </lineage>
</organism>
<dbReference type="Proteomes" id="UP000030564">
    <property type="component" value="Unassembled WGS sequence"/>
</dbReference>
<reference evidence="1 2" key="1">
    <citation type="submission" date="2014-10" db="EMBL/GenBank/DDBJ databases">
        <title>Draft genome sequence of Pseudomonas chlororaphis EA105.</title>
        <authorList>
            <person name="McCully L.M."/>
            <person name="Bitzer A.S."/>
            <person name="Spence C."/>
            <person name="Bais H."/>
            <person name="Silby M.W."/>
        </authorList>
    </citation>
    <scope>NUCLEOTIDE SEQUENCE [LARGE SCALE GENOMIC DNA]</scope>
    <source>
        <strain evidence="1 2">EA105</strain>
    </source>
</reference>
<protein>
    <recommendedName>
        <fullName evidence="3">RTX toxin</fullName>
    </recommendedName>
</protein>
<dbReference type="AlphaFoldDB" id="A0A0A6DL61"/>
<evidence type="ECO:0000313" key="1">
    <source>
        <dbReference type="EMBL" id="KHA75407.1"/>
    </source>
</evidence>
<dbReference type="InterPro" id="IPR013431">
    <property type="entry name" value="Delta_60_rpt"/>
</dbReference>
<evidence type="ECO:0000313" key="2">
    <source>
        <dbReference type="Proteomes" id="UP000030564"/>
    </source>
</evidence>
<comment type="caution">
    <text evidence="1">The sequence shown here is derived from an EMBL/GenBank/DDBJ whole genome shotgun (WGS) entry which is preliminary data.</text>
</comment>
<sequence>MNSQFGAFISSGDLDESFNGGSVLTFRFYEGEIGAAFDVAIGPDRRIYIAGTVVGRFAIVVLNPDGSFAEDFAVNGILLDSFFGAERSTGYRIAVDDDRVRILGTTQVLKEGVIRYCPAVASYRLNGVRDTAYGIDGYQVIDPDFEDGDPSFMMSRWAPNWSVDNGKTYVAAFRLANGLSTVLTCLDRNGQFDTQFGVVGTGTVSVTHPRGAQLECVRATSEGIYLAGSVDGSNGVGAVCRVSLRGEVDSSYGEDGFTVFEGLYSEVHSLPGTGNPKLLTVGRQAKIESGEVFIRHRGALRSFVVDGSPDKEFNNGDPVFTELNYSTGWYHGAVQEDGRILALGYASDPRPSEVRRSRDVLTPARYNETSENMALPSPSFVLCRFLSDGALDSSFGREHKGWITFNINEGAYTEGMAVQADNAVVVVGDTGDGRVYAVRFKG</sequence>
<proteinExistence type="predicted"/>
<dbReference type="OrthoDB" id="7030533at2"/>
<dbReference type="Pfam" id="PF17164">
    <property type="entry name" value="DUF5122"/>
    <property type="match status" value="2"/>
</dbReference>